<evidence type="ECO:0000259" key="2">
    <source>
        <dbReference type="Pfam" id="PF18171"/>
    </source>
</evidence>
<dbReference type="Proteomes" id="UP001500466">
    <property type="component" value="Unassembled WGS sequence"/>
</dbReference>
<gene>
    <name evidence="3" type="ORF">GCM10023205_78370</name>
</gene>
<comment type="caution">
    <text evidence="3">The sequence shown here is derived from an EMBL/GenBank/DDBJ whole genome shotgun (WGS) entry which is preliminary data.</text>
</comment>
<evidence type="ECO:0000313" key="3">
    <source>
        <dbReference type="EMBL" id="GAA4994003.1"/>
    </source>
</evidence>
<dbReference type="Pfam" id="PF18171">
    <property type="entry name" value="LSDAT_prok"/>
    <property type="match status" value="1"/>
</dbReference>
<feature type="compositionally biased region" description="Low complexity" evidence="1">
    <location>
        <begin position="463"/>
        <end position="478"/>
    </location>
</feature>
<proteinExistence type="predicted"/>
<organism evidence="3 4">
    <name type="scientific">Yinghuangia aomiensis</name>
    <dbReference type="NCBI Taxonomy" id="676205"/>
    <lineage>
        <taxon>Bacteria</taxon>
        <taxon>Bacillati</taxon>
        <taxon>Actinomycetota</taxon>
        <taxon>Actinomycetes</taxon>
        <taxon>Kitasatosporales</taxon>
        <taxon>Streptomycetaceae</taxon>
        <taxon>Yinghuangia</taxon>
    </lineage>
</organism>
<feature type="compositionally biased region" description="Pro residues" evidence="1">
    <location>
        <begin position="15"/>
        <end position="24"/>
    </location>
</feature>
<feature type="domain" description="LSDAT prokaryote" evidence="2">
    <location>
        <begin position="97"/>
        <end position="273"/>
    </location>
</feature>
<reference evidence="4" key="1">
    <citation type="journal article" date="2019" name="Int. J. Syst. Evol. Microbiol.">
        <title>The Global Catalogue of Microorganisms (GCM) 10K type strain sequencing project: providing services to taxonomists for standard genome sequencing and annotation.</title>
        <authorList>
            <consortium name="The Broad Institute Genomics Platform"/>
            <consortium name="The Broad Institute Genome Sequencing Center for Infectious Disease"/>
            <person name="Wu L."/>
            <person name="Ma J."/>
        </authorList>
    </citation>
    <scope>NUCLEOTIDE SEQUENCE [LARGE SCALE GENOMIC DNA]</scope>
    <source>
        <strain evidence="4">JCM 17986</strain>
    </source>
</reference>
<accession>A0ABP9IBU2</accession>
<evidence type="ECO:0000256" key="1">
    <source>
        <dbReference type="SAM" id="MobiDB-lite"/>
    </source>
</evidence>
<dbReference type="EMBL" id="BAABHS010000051">
    <property type="protein sequence ID" value="GAA4994003.1"/>
    <property type="molecule type" value="Genomic_DNA"/>
</dbReference>
<dbReference type="InterPro" id="IPR041482">
    <property type="entry name" value="LSDAT_prok"/>
</dbReference>
<evidence type="ECO:0000313" key="4">
    <source>
        <dbReference type="Proteomes" id="UP001500466"/>
    </source>
</evidence>
<sequence>MSSTQSRASGTAPSPSGPSAPSPDPTATAPGAGDLRRVPRYGLGGLSVPATTIGADGTPQDPDPRYVERTHGILTYRVGSKAQFDGAVHFLSEQPKPVVTLVGGAGGFAESAAGRPLFDAIVRSAARHGGLLAFGGGSSGALQYLGEAKARLIARGEVEEFKPLLFGVIAEGTLALPGAPYDPNARVPAQPDQEVLLIVPGDQWGDESRALAEFGVAASGVHGSATVLVNGGGITILDAVHRLESATRDDQGLFVVAGSGRAADAIAQAHRDIAHGRRPDLSGHGLTPENEERVARVAADPRTHVVHDAAELEAAIDTAMARAAEAAAARPEKRVDRAIVPDVAPARLPAVLPGMTPRAAYELGHDAVRGTWYETPHGPASTSATVSEPDRARWNALPTRVRKEALAALTAHNEAASRAPDTDPTTAYRAGVQEKYWTTHDAQRETPGPAPRAVAATRGFAPTGAATAAGPGASAAPPVSALTQPLRKGAEQVPEGPSNGARF</sequence>
<keyword evidence="4" id="KW-1185">Reference proteome</keyword>
<dbReference type="RefSeq" id="WP_345680651.1">
    <property type="nucleotide sequence ID" value="NZ_BAABHS010000051.1"/>
</dbReference>
<protein>
    <recommendedName>
        <fullName evidence="2">LSDAT prokaryote domain-containing protein</fullName>
    </recommendedName>
</protein>
<feature type="region of interest" description="Disordered" evidence="1">
    <location>
        <begin position="463"/>
        <end position="503"/>
    </location>
</feature>
<feature type="region of interest" description="Disordered" evidence="1">
    <location>
        <begin position="1"/>
        <end position="41"/>
    </location>
</feature>
<name>A0ABP9IBU2_9ACTN</name>